<reference evidence="1 2" key="1">
    <citation type="submission" date="2019-01" db="EMBL/GenBank/DDBJ databases">
        <title>Ktedonosporobacter rubrisoli SCAWS-G2.</title>
        <authorList>
            <person name="Huang Y."/>
            <person name="Yan B."/>
        </authorList>
    </citation>
    <scope>NUCLEOTIDE SEQUENCE [LARGE SCALE GENOMIC DNA]</scope>
    <source>
        <strain evidence="1 2">SCAWS-G2</strain>
    </source>
</reference>
<evidence type="ECO:0000313" key="2">
    <source>
        <dbReference type="Proteomes" id="UP000290365"/>
    </source>
</evidence>
<name>A0A4V0YZ59_KTERU</name>
<sequence length="109" mass="11525">MATPIPTVPPYRCGAWASTNVPGTYSTIKIYAKLTKNVAAVSGIRATAVAHFQGGDVALDQQPTSDHGGYVIFTLPLAGRQPRLASTTVDVTFQVNNEKVTCAAFFAPQ</sequence>
<evidence type="ECO:0000313" key="1">
    <source>
        <dbReference type="EMBL" id="QBD78581.1"/>
    </source>
</evidence>
<dbReference type="KEGG" id="kbs:EPA93_22330"/>
<dbReference type="AlphaFoldDB" id="A0A4V0YZ59"/>
<dbReference type="OrthoDB" id="159686at2"/>
<dbReference type="EMBL" id="CP035758">
    <property type="protein sequence ID" value="QBD78581.1"/>
    <property type="molecule type" value="Genomic_DNA"/>
</dbReference>
<gene>
    <name evidence="1" type="ORF">EPA93_22330</name>
</gene>
<protein>
    <submittedName>
        <fullName evidence="1">Uncharacterized protein</fullName>
    </submittedName>
</protein>
<accession>A0A4V0YZ59</accession>
<dbReference type="RefSeq" id="WP_129889634.1">
    <property type="nucleotide sequence ID" value="NZ_CP035758.1"/>
</dbReference>
<organism evidence="1 2">
    <name type="scientific">Ktedonosporobacter rubrisoli</name>
    <dbReference type="NCBI Taxonomy" id="2509675"/>
    <lineage>
        <taxon>Bacteria</taxon>
        <taxon>Bacillati</taxon>
        <taxon>Chloroflexota</taxon>
        <taxon>Ktedonobacteria</taxon>
        <taxon>Ktedonobacterales</taxon>
        <taxon>Ktedonosporobacteraceae</taxon>
        <taxon>Ktedonosporobacter</taxon>
    </lineage>
</organism>
<keyword evidence="2" id="KW-1185">Reference proteome</keyword>
<proteinExistence type="predicted"/>
<dbReference type="Proteomes" id="UP000290365">
    <property type="component" value="Chromosome"/>
</dbReference>